<dbReference type="Ensembl" id="ENSJHYT00000016161.1">
    <property type="protein sequence ID" value="ENSJHYP00000013361.1"/>
    <property type="gene ID" value="ENSJHYG00000010370.1"/>
</dbReference>
<feature type="region of interest" description="Disordered" evidence="6">
    <location>
        <begin position="1"/>
        <end position="136"/>
    </location>
</feature>
<dbReference type="GO" id="GO:0007052">
    <property type="term" value="P:mitotic spindle organization"/>
    <property type="evidence" value="ECO:0007669"/>
    <property type="project" value="TreeGrafter"/>
</dbReference>
<evidence type="ECO:0000256" key="5">
    <source>
        <dbReference type="PROSITE-ProRule" id="PRU00283"/>
    </source>
</evidence>
<dbReference type="GO" id="GO:0008017">
    <property type="term" value="F:microtubule binding"/>
    <property type="evidence" value="ECO:0007669"/>
    <property type="project" value="InterPro"/>
</dbReference>
<sequence>MELLWSNSRSRGHPPPPPAALPGVRRGPTASSALPASSSLPDPLHPPPDPHPPPCPALREEPLTPSRRAGRGHGGGGGGGAGGGAGAAAAAPGGAAGTPAVPAERCRHRRGGAGPPAVPLRRRAARGGGAGGRVPGLRPAAAARLLPRLQRHRVRLRTDGLRQDLHHRGGQRRQAPDLSSVPSQRGLPGCSMGVCLSLPASINEDEQGIIPRAMAETFRLIDENDLIDYTVRVSYLEVYKEEFRDLLQVDTASKDIQIREDDKGNIGMCACAQTPFLPML</sequence>
<dbReference type="PANTHER" id="PTHR47969:SF8">
    <property type="entry name" value="KINESIN FAMILY MEMBER 7"/>
    <property type="match status" value="1"/>
</dbReference>
<dbReference type="PANTHER" id="PTHR47969">
    <property type="entry name" value="CHROMOSOME-ASSOCIATED KINESIN KIF4A-RELATED"/>
    <property type="match status" value="1"/>
</dbReference>
<dbReference type="GO" id="GO:0005875">
    <property type="term" value="C:microtubule associated complex"/>
    <property type="evidence" value="ECO:0007669"/>
    <property type="project" value="TreeGrafter"/>
</dbReference>
<dbReference type="GO" id="GO:0051231">
    <property type="term" value="P:spindle elongation"/>
    <property type="evidence" value="ECO:0007669"/>
    <property type="project" value="TreeGrafter"/>
</dbReference>
<accession>A0A8C5J3N1</accession>
<comment type="similarity">
    <text evidence="5">Belongs to the TRAFAC class myosin-kinesin ATPase superfamily. Kinesin family.</text>
</comment>
<dbReference type="GO" id="GO:0003777">
    <property type="term" value="F:microtubule motor activity"/>
    <property type="evidence" value="ECO:0007669"/>
    <property type="project" value="InterPro"/>
</dbReference>
<keyword evidence="9" id="KW-1185">Reference proteome</keyword>
<evidence type="ECO:0000256" key="4">
    <source>
        <dbReference type="ARBA" id="ARBA00023212"/>
    </source>
</evidence>
<dbReference type="SUPFAM" id="SSF52540">
    <property type="entry name" value="P-loop containing nucleoside triphosphate hydrolases"/>
    <property type="match status" value="1"/>
</dbReference>
<feature type="compositionally biased region" description="Pro residues" evidence="6">
    <location>
        <begin position="43"/>
        <end position="56"/>
    </location>
</feature>
<dbReference type="PROSITE" id="PS50067">
    <property type="entry name" value="KINESIN_MOTOR_2"/>
    <property type="match status" value="1"/>
</dbReference>
<evidence type="ECO:0000256" key="1">
    <source>
        <dbReference type="ARBA" id="ARBA00004245"/>
    </source>
</evidence>
<name>A0A8C5J3N1_JUNHY</name>
<dbReference type="GO" id="GO:0005524">
    <property type="term" value="F:ATP binding"/>
    <property type="evidence" value="ECO:0007669"/>
    <property type="project" value="UniProtKB-KW"/>
</dbReference>
<dbReference type="AlphaFoldDB" id="A0A8C5J3N1"/>
<keyword evidence="4" id="KW-0206">Cytoskeleton</keyword>
<evidence type="ECO:0000256" key="2">
    <source>
        <dbReference type="ARBA" id="ARBA00022741"/>
    </source>
</evidence>
<evidence type="ECO:0000313" key="8">
    <source>
        <dbReference type="Ensembl" id="ENSJHYP00000013361.1"/>
    </source>
</evidence>
<dbReference type="Gene3D" id="3.40.850.10">
    <property type="entry name" value="Kinesin motor domain"/>
    <property type="match status" value="1"/>
</dbReference>
<dbReference type="InterPro" id="IPR027640">
    <property type="entry name" value="Kinesin-like_fam"/>
</dbReference>
<keyword evidence="4" id="KW-0963">Cytoplasm</keyword>
<feature type="domain" description="Kinesin motor" evidence="7">
    <location>
        <begin position="204"/>
        <end position="280"/>
    </location>
</feature>
<dbReference type="Pfam" id="PF00225">
    <property type="entry name" value="Kinesin"/>
    <property type="match status" value="1"/>
</dbReference>
<comment type="subcellular location">
    <subcellularLocation>
        <location evidence="1">Cytoplasm</location>
        <location evidence="1">Cytoskeleton</location>
    </subcellularLocation>
</comment>
<protein>
    <recommendedName>
        <fullName evidence="7">Kinesin motor domain-containing protein</fullName>
    </recommendedName>
</protein>
<feature type="region of interest" description="Disordered" evidence="6">
    <location>
        <begin position="160"/>
        <end position="184"/>
    </location>
</feature>
<dbReference type="GO" id="GO:0007018">
    <property type="term" value="P:microtubule-based movement"/>
    <property type="evidence" value="ECO:0007669"/>
    <property type="project" value="InterPro"/>
</dbReference>
<feature type="compositionally biased region" description="Gly residues" evidence="6">
    <location>
        <begin position="72"/>
        <end position="86"/>
    </location>
</feature>
<dbReference type="Proteomes" id="UP000694408">
    <property type="component" value="Unplaced"/>
</dbReference>
<proteinExistence type="inferred from homology"/>
<feature type="compositionally biased region" description="Low complexity" evidence="6">
    <location>
        <begin position="21"/>
        <end position="42"/>
    </location>
</feature>
<keyword evidence="3" id="KW-0067">ATP-binding</keyword>
<organism evidence="8 9">
    <name type="scientific">Junco hyemalis</name>
    <name type="common">Dark-eyed junco</name>
    <dbReference type="NCBI Taxonomy" id="40217"/>
    <lineage>
        <taxon>Eukaryota</taxon>
        <taxon>Metazoa</taxon>
        <taxon>Chordata</taxon>
        <taxon>Craniata</taxon>
        <taxon>Vertebrata</taxon>
        <taxon>Euteleostomi</taxon>
        <taxon>Archelosauria</taxon>
        <taxon>Archosauria</taxon>
        <taxon>Dinosauria</taxon>
        <taxon>Saurischia</taxon>
        <taxon>Theropoda</taxon>
        <taxon>Coelurosauria</taxon>
        <taxon>Aves</taxon>
        <taxon>Neognathae</taxon>
        <taxon>Neoaves</taxon>
        <taxon>Telluraves</taxon>
        <taxon>Australaves</taxon>
        <taxon>Passeriformes</taxon>
        <taxon>Passerellidae</taxon>
        <taxon>Junco</taxon>
    </lineage>
</organism>
<keyword evidence="2" id="KW-0547">Nucleotide-binding</keyword>
<dbReference type="InterPro" id="IPR027417">
    <property type="entry name" value="P-loop_NTPase"/>
</dbReference>
<evidence type="ECO:0000259" key="7">
    <source>
        <dbReference type="PROSITE" id="PS50067"/>
    </source>
</evidence>
<dbReference type="InterPro" id="IPR036961">
    <property type="entry name" value="Kinesin_motor_dom_sf"/>
</dbReference>
<reference evidence="8" key="1">
    <citation type="submission" date="2025-08" db="UniProtKB">
        <authorList>
            <consortium name="Ensembl"/>
        </authorList>
    </citation>
    <scope>IDENTIFICATION</scope>
</reference>
<reference evidence="8" key="2">
    <citation type="submission" date="2025-09" db="UniProtKB">
        <authorList>
            <consortium name="Ensembl"/>
        </authorList>
    </citation>
    <scope>IDENTIFICATION</scope>
</reference>
<dbReference type="InterPro" id="IPR001752">
    <property type="entry name" value="Kinesin_motor_dom"/>
</dbReference>
<evidence type="ECO:0000256" key="6">
    <source>
        <dbReference type="SAM" id="MobiDB-lite"/>
    </source>
</evidence>
<evidence type="ECO:0000256" key="3">
    <source>
        <dbReference type="ARBA" id="ARBA00022840"/>
    </source>
</evidence>
<comment type="caution">
    <text evidence="5">Lacks conserved residue(s) required for the propagation of feature annotation.</text>
</comment>
<evidence type="ECO:0000313" key="9">
    <source>
        <dbReference type="Proteomes" id="UP000694408"/>
    </source>
</evidence>